<dbReference type="SUPFAM" id="SSF51306">
    <property type="entry name" value="LexA/Signal peptidase"/>
    <property type="match status" value="1"/>
</dbReference>
<reference evidence="2 3" key="1">
    <citation type="journal article" date="2015" name="Int. J. Syst. Evol. Microbiol.">
        <title>Erythrobacter atlanticus sp. nov., a bacterium from ocean sediment able to degrade polycyclic aromatic hydrocarbons.</title>
        <authorList>
            <person name="Zhuang L."/>
            <person name="Liu Y."/>
            <person name="Wang L."/>
            <person name="Wang W."/>
            <person name="Shao Z."/>
        </authorList>
    </citation>
    <scope>NUCLEOTIDE SEQUENCE [LARGE SCALE GENOMIC DNA]</scope>
    <source>
        <strain evidence="3">s21-N3</strain>
    </source>
</reference>
<evidence type="ECO:0000259" key="1">
    <source>
        <dbReference type="Pfam" id="PF10502"/>
    </source>
</evidence>
<dbReference type="Pfam" id="PF10502">
    <property type="entry name" value="Peptidase_S26"/>
    <property type="match status" value="1"/>
</dbReference>
<dbReference type="GO" id="GO:0006465">
    <property type="term" value="P:signal peptide processing"/>
    <property type="evidence" value="ECO:0007669"/>
    <property type="project" value="InterPro"/>
</dbReference>
<organism evidence="2 3">
    <name type="scientific">Aurantiacibacter atlanticus</name>
    <dbReference type="NCBI Taxonomy" id="1648404"/>
    <lineage>
        <taxon>Bacteria</taxon>
        <taxon>Pseudomonadati</taxon>
        <taxon>Pseudomonadota</taxon>
        <taxon>Alphaproteobacteria</taxon>
        <taxon>Sphingomonadales</taxon>
        <taxon>Erythrobacteraceae</taxon>
        <taxon>Aurantiacibacter</taxon>
    </lineage>
</organism>
<dbReference type="EMBL" id="CP011310">
    <property type="protein sequence ID" value="AKQ40842.1"/>
    <property type="molecule type" value="Genomic_DNA"/>
</dbReference>
<name>A0A0H4V8C0_9SPHN</name>
<sequence>MKSLSKRLAQTLKRPLVLTALVLLPLGWSAVDAFAKDHAFLINASPSLPNWAFWLDRAAPITRGSLIFFEPPASDLVEAHFGKGAQLFGKRVLGVPGDVVSHHGHEVFINGRKIAARLDETRLGITLHQGPEGPIPEGCFYTGTDHPRGLDSRYAEIGFICRGQILGSGRAIL</sequence>
<keyword evidence="3" id="KW-1185">Reference proteome</keyword>
<protein>
    <submittedName>
        <fullName evidence="2">Putative F pilus assembly protein traF</fullName>
    </submittedName>
</protein>
<dbReference type="RefSeq" id="WP_048884324.1">
    <property type="nucleotide sequence ID" value="NZ_CP011310.1"/>
</dbReference>
<gene>
    <name evidence="2" type="ORF">CP97_00430</name>
</gene>
<dbReference type="Proteomes" id="UP000059113">
    <property type="component" value="Chromosome"/>
</dbReference>
<dbReference type="Gene3D" id="2.10.109.10">
    <property type="entry name" value="Umud Fragment, subunit A"/>
    <property type="match status" value="1"/>
</dbReference>
<evidence type="ECO:0000313" key="3">
    <source>
        <dbReference type="Proteomes" id="UP000059113"/>
    </source>
</evidence>
<evidence type="ECO:0000313" key="2">
    <source>
        <dbReference type="EMBL" id="AKQ40842.1"/>
    </source>
</evidence>
<dbReference type="GO" id="GO:0004252">
    <property type="term" value="F:serine-type endopeptidase activity"/>
    <property type="evidence" value="ECO:0007669"/>
    <property type="project" value="InterPro"/>
</dbReference>
<dbReference type="PATRIC" id="fig|1648404.4.peg.92"/>
<dbReference type="STRING" id="1648404.CP97_00430"/>
<dbReference type="OrthoDB" id="7475540at2"/>
<proteinExistence type="predicted"/>
<reference evidence="3" key="2">
    <citation type="submission" date="2015-04" db="EMBL/GenBank/DDBJ databases">
        <title>The complete genome sequence of Erythrobacter sp. s21-N3.</title>
        <authorList>
            <person name="Zhuang L."/>
            <person name="Liu Y."/>
            <person name="Shao Z."/>
        </authorList>
    </citation>
    <scope>NUCLEOTIDE SEQUENCE [LARGE SCALE GENOMIC DNA]</scope>
    <source>
        <strain evidence="3">s21-N3</strain>
    </source>
</reference>
<feature type="domain" description="Peptidase S26" evidence="1">
    <location>
        <begin position="42"/>
        <end position="171"/>
    </location>
</feature>
<dbReference type="AlphaFoldDB" id="A0A0H4V8C0"/>
<dbReference type="KEGG" id="ery:CP97_00430"/>
<dbReference type="InterPro" id="IPR036286">
    <property type="entry name" value="LexA/Signal_pep-like_sf"/>
</dbReference>
<dbReference type="InterPro" id="IPR019533">
    <property type="entry name" value="Peptidase_S26"/>
</dbReference>
<accession>A0A0H4V8C0</accession>